<dbReference type="GeneID" id="4839546"/>
<dbReference type="InterPro" id="IPR003754">
    <property type="entry name" value="4pyrrol_synth_uPrphyn_synth"/>
</dbReference>
<dbReference type="PANTHER" id="PTHR12390">
    <property type="entry name" value="UROPORPHYRINOGEN III SYNTHASE"/>
    <property type="match status" value="1"/>
</dbReference>
<dbReference type="Pfam" id="PF02602">
    <property type="entry name" value="HEM4"/>
    <property type="match status" value="1"/>
</dbReference>
<dbReference type="GO" id="GO:0006780">
    <property type="term" value="P:uroporphyrinogen III biosynthetic process"/>
    <property type="evidence" value="ECO:0007669"/>
    <property type="project" value="InterPro"/>
</dbReference>
<gene>
    <name evidence="2" type="primary">HEM4</name>
    <name evidence="2" type="ORF">PICST_59732</name>
</gene>
<dbReference type="EC" id="4.2.1.75" evidence="2"/>
<accession>A3LW75</accession>
<dbReference type="GO" id="GO:0004852">
    <property type="term" value="F:uroporphyrinogen-III synthase activity"/>
    <property type="evidence" value="ECO:0007669"/>
    <property type="project" value="UniProtKB-EC"/>
</dbReference>
<dbReference type="GO" id="GO:0006782">
    <property type="term" value="P:protoporphyrinogen IX biosynthetic process"/>
    <property type="evidence" value="ECO:0007669"/>
    <property type="project" value="UniProtKB-UniPathway"/>
</dbReference>
<dbReference type="eggNOG" id="KOG4132">
    <property type="taxonomic scope" value="Eukaryota"/>
</dbReference>
<dbReference type="GO" id="GO:0005829">
    <property type="term" value="C:cytosol"/>
    <property type="evidence" value="ECO:0007669"/>
    <property type="project" value="TreeGrafter"/>
</dbReference>
<dbReference type="OMA" id="IHGADTG"/>
<evidence type="ECO:0000313" key="2">
    <source>
        <dbReference type="EMBL" id="ABN66919.2"/>
    </source>
</evidence>
<dbReference type="InterPro" id="IPR036108">
    <property type="entry name" value="4pyrrol_syn_uPrphyn_synt_sf"/>
</dbReference>
<dbReference type="InParanoid" id="A3LW75"/>
<evidence type="ECO:0000313" key="3">
    <source>
        <dbReference type="Proteomes" id="UP000002258"/>
    </source>
</evidence>
<dbReference type="FunCoup" id="A3LW75">
    <property type="interactions" value="143"/>
</dbReference>
<dbReference type="KEGG" id="pic:PICST_59732"/>
<dbReference type="RefSeq" id="XP_001384948.2">
    <property type="nucleotide sequence ID" value="XM_001384911.1"/>
</dbReference>
<evidence type="ECO:0000259" key="1">
    <source>
        <dbReference type="Pfam" id="PF02602"/>
    </source>
</evidence>
<organism evidence="2 3">
    <name type="scientific">Scheffersomyces stipitis (strain ATCC 58785 / CBS 6054 / NBRC 10063 / NRRL Y-11545)</name>
    <name type="common">Yeast</name>
    <name type="synonym">Pichia stipitis</name>
    <dbReference type="NCBI Taxonomy" id="322104"/>
    <lineage>
        <taxon>Eukaryota</taxon>
        <taxon>Fungi</taxon>
        <taxon>Dikarya</taxon>
        <taxon>Ascomycota</taxon>
        <taxon>Saccharomycotina</taxon>
        <taxon>Pichiomycetes</taxon>
        <taxon>Debaryomycetaceae</taxon>
        <taxon>Scheffersomyces</taxon>
    </lineage>
</organism>
<dbReference type="AlphaFoldDB" id="A3LW75"/>
<dbReference type="UniPathway" id="UPA00251">
    <property type="reaction ID" value="UER00320"/>
</dbReference>
<keyword evidence="3" id="KW-1185">Reference proteome</keyword>
<dbReference type="CDD" id="cd06578">
    <property type="entry name" value="HemD"/>
    <property type="match status" value="1"/>
</dbReference>
<dbReference type="EMBL" id="CP000499">
    <property type="protein sequence ID" value="ABN66919.2"/>
    <property type="molecule type" value="Genomic_DNA"/>
</dbReference>
<dbReference type="PANTHER" id="PTHR12390:SF0">
    <property type="entry name" value="UROPORPHYRINOGEN-III SYNTHASE"/>
    <property type="match status" value="1"/>
</dbReference>
<dbReference type="InterPro" id="IPR039793">
    <property type="entry name" value="UROS/Hem4"/>
</dbReference>
<reference evidence="2 3" key="1">
    <citation type="journal article" date="2007" name="Nat. Biotechnol.">
        <title>Genome sequence of the lignocellulose-bioconverting and xylose-fermenting yeast Pichia stipitis.</title>
        <authorList>
            <person name="Jeffries T.W."/>
            <person name="Grigoriev I.V."/>
            <person name="Grimwood J."/>
            <person name="Laplaza J.M."/>
            <person name="Aerts A."/>
            <person name="Salamov A."/>
            <person name="Schmutz J."/>
            <person name="Lindquist E."/>
            <person name="Dehal P."/>
            <person name="Shapiro H."/>
            <person name="Jin Y.S."/>
            <person name="Passoth V."/>
            <person name="Richardson P.M."/>
        </authorList>
    </citation>
    <scope>NUCLEOTIDE SEQUENCE [LARGE SCALE GENOMIC DNA]</scope>
    <source>
        <strain evidence="3">ATCC 58785 / CBS 6054 / NBRC 10063 / NRRL Y-11545</strain>
    </source>
</reference>
<dbReference type="HOGENOM" id="CLU_051874_0_1_1"/>
<dbReference type="Gene3D" id="3.40.50.10090">
    <property type="match status" value="2"/>
</dbReference>
<dbReference type="Proteomes" id="UP000002258">
    <property type="component" value="Chromosome 5"/>
</dbReference>
<feature type="domain" description="Tetrapyrrole biosynthesis uroporphyrinogen III synthase" evidence="1">
    <location>
        <begin position="23"/>
        <end position="249"/>
    </location>
</feature>
<dbReference type="OrthoDB" id="5595751at2759"/>
<dbReference type="SUPFAM" id="SSF69618">
    <property type="entry name" value="HemD-like"/>
    <property type="match status" value="1"/>
</dbReference>
<sequence>MPKAKPVLLLKNASVPTDPYEGIFLENGFCPEFLPLLTHRHFDRERTLEYLRSSEFVDEIPVFIITSQRAVEMLGDCLSSLEQEVKKKILSKIGYTVGPATFSVLKTLGFSSIRGGERAGNGSKLAELIHEEVGDISTRMVFFTGVVRKDIIPRKLMEWNHNLQETVIYTTEVRDDVVKNFTNYIERTSGGWIVFFSPQGTESIVEYIRNQRQSQFKLASIGPTTEEYLLENSIKPDITASKPHASSLYEAIVNSENTA</sequence>
<keyword evidence="2" id="KW-0456">Lyase</keyword>
<dbReference type="STRING" id="322104.A3LW75"/>
<protein>
    <submittedName>
        <fullName evidence="2">Uroporphyrinogen-III synthase (UROS) (Uroporphyrinogen-III cosynthetase) (Hydroxymethylbilane hydrolyase [cyclizing]) (UROIIIS)</fullName>
        <ecNumber evidence="2">4.2.1.75</ecNumber>
    </submittedName>
</protein>
<proteinExistence type="predicted"/>
<name>A3LW75_PICST</name>